<dbReference type="NCBIfam" id="TIGR03359">
    <property type="entry name" value="VI_chp_6"/>
    <property type="match status" value="1"/>
</dbReference>
<gene>
    <name evidence="1" type="primary">vasA</name>
    <name evidence="1" type="ORF">CEW89_04205</name>
</gene>
<sequence length="639" mass="71442">MKDAFKAAYERELALLKERAAAFALENPGLAERLGGLLEENLDPSIAGLLEGSAFMAARVQLNIDQQFRTFSRELLEQLFPDATAPLPSAMMVRAALPGKPGDVAEGREIPAGSYLDSSFSQAERRITCRYRLAEPLTLWPFAIPEATYHSSATPLNALGCDTPSADQNSAARTEAGLVFTLRRGDGGPLEELTCDALPIHFTGAMREAMALYEQVFSQLTRITLRWEDRNGDPVLRRLPPEVLAQVGFGGPGLFGHDELLFPGISTLLEYYAFPRKFLGMIFTDLSRHLAGIKSDSVQVIFEFSAVNSYLSTRFSEADLGLYCAPAVNLFEDDAQPIALDNRHHRYPVVPNRTPVMNYEVHRVLGVRAQYEGNRERVDVLPLYALPKGHSTTRQTLYYTLERERRRLTSEELRAGGVRYRYEGTETWITLYQPPEQDEANLLFLRTLCSNRHLPEILPIADATFHLLDDRSVHLKPVAAPTKPREAASELDREAGHRSHAGDNYWRLISLLNLSQRGFTGRDGSGNIEALREILRLFSDVSDQVTQAHINAVHEMKVRPITRTLRRPDGYHSARGIEIRLTLDETVIDSGGMITLSAILDRFFADYAAVNSFTQLTLLDRTGKLHKTWPPRSGSGPLL</sequence>
<dbReference type="InterPro" id="IPR010272">
    <property type="entry name" value="T6SS_TssF"/>
</dbReference>
<name>A0A291G8G5_9RHOB</name>
<dbReference type="OrthoDB" id="9763676at2"/>
<dbReference type="RefSeq" id="WP_096805011.1">
    <property type="nucleotide sequence ID" value="NZ_CP022196.1"/>
</dbReference>
<accession>A0A291G8G5</accession>
<proteinExistence type="predicted"/>
<dbReference type="PANTHER" id="PTHR35370">
    <property type="entry name" value="CYTOPLASMIC PROTEIN-RELATED-RELATED"/>
    <property type="match status" value="1"/>
</dbReference>
<dbReference type="EMBL" id="CP022196">
    <property type="protein sequence ID" value="ATG46833.1"/>
    <property type="molecule type" value="Genomic_DNA"/>
</dbReference>
<dbReference type="AlphaFoldDB" id="A0A291G8G5"/>
<reference evidence="1 2" key="1">
    <citation type="submission" date="2017-06" db="EMBL/GenBank/DDBJ databases">
        <title>Celeribacter sp. TSPH2 complete genome sequence.</title>
        <authorList>
            <person name="Woo J.-H."/>
            <person name="Kim H.-S."/>
        </authorList>
    </citation>
    <scope>NUCLEOTIDE SEQUENCE [LARGE SCALE GENOMIC DNA]</scope>
    <source>
        <strain evidence="1 2">TSPH2</strain>
    </source>
</reference>
<organism evidence="1 2">
    <name type="scientific">Celeribacter ethanolicus</name>
    <dbReference type="NCBI Taxonomy" id="1758178"/>
    <lineage>
        <taxon>Bacteria</taxon>
        <taxon>Pseudomonadati</taxon>
        <taxon>Pseudomonadota</taxon>
        <taxon>Alphaproteobacteria</taxon>
        <taxon>Rhodobacterales</taxon>
        <taxon>Roseobacteraceae</taxon>
        <taxon>Celeribacter</taxon>
    </lineage>
</organism>
<dbReference type="PANTHER" id="PTHR35370:SF1">
    <property type="entry name" value="TYPE VI SECRETION SYSTEM COMPONENT TSSF1"/>
    <property type="match status" value="1"/>
</dbReference>
<dbReference type="STRING" id="1758178.GCA_001550095_02681"/>
<dbReference type="KEGG" id="ceh:CEW89_04205"/>
<dbReference type="PIRSF" id="PIRSF028304">
    <property type="entry name" value="UCP028304"/>
    <property type="match status" value="1"/>
</dbReference>
<evidence type="ECO:0000313" key="1">
    <source>
        <dbReference type="EMBL" id="ATG46833.1"/>
    </source>
</evidence>
<protein>
    <submittedName>
        <fullName evidence="1">Type VI secretion system ImpG/VasA family protein</fullName>
    </submittedName>
</protein>
<dbReference type="Pfam" id="PF05947">
    <property type="entry name" value="T6SS_TssF"/>
    <property type="match status" value="1"/>
</dbReference>
<keyword evidence="2" id="KW-1185">Reference proteome</keyword>
<evidence type="ECO:0000313" key="2">
    <source>
        <dbReference type="Proteomes" id="UP000217935"/>
    </source>
</evidence>
<dbReference type="Proteomes" id="UP000217935">
    <property type="component" value="Chromosome"/>
</dbReference>